<dbReference type="AlphaFoldDB" id="A0A9D4MUJ1"/>
<dbReference type="Proteomes" id="UP000828390">
    <property type="component" value="Unassembled WGS sequence"/>
</dbReference>
<accession>A0A9D4MUJ1</accession>
<proteinExistence type="predicted"/>
<dbReference type="EMBL" id="JAIWYP010000001">
    <property type="protein sequence ID" value="KAH3882086.1"/>
    <property type="molecule type" value="Genomic_DNA"/>
</dbReference>
<feature type="compositionally biased region" description="Low complexity" evidence="1">
    <location>
        <begin position="50"/>
        <end position="62"/>
    </location>
</feature>
<name>A0A9D4MUJ1_DREPO</name>
<feature type="region of interest" description="Disordered" evidence="1">
    <location>
        <begin position="37"/>
        <end position="79"/>
    </location>
</feature>
<evidence type="ECO:0000256" key="1">
    <source>
        <dbReference type="SAM" id="MobiDB-lite"/>
    </source>
</evidence>
<organism evidence="2 3">
    <name type="scientific">Dreissena polymorpha</name>
    <name type="common">Zebra mussel</name>
    <name type="synonym">Mytilus polymorpha</name>
    <dbReference type="NCBI Taxonomy" id="45954"/>
    <lineage>
        <taxon>Eukaryota</taxon>
        <taxon>Metazoa</taxon>
        <taxon>Spiralia</taxon>
        <taxon>Lophotrochozoa</taxon>
        <taxon>Mollusca</taxon>
        <taxon>Bivalvia</taxon>
        <taxon>Autobranchia</taxon>
        <taxon>Heteroconchia</taxon>
        <taxon>Euheterodonta</taxon>
        <taxon>Imparidentia</taxon>
        <taxon>Neoheterodontei</taxon>
        <taxon>Myida</taxon>
        <taxon>Dreissenoidea</taxon>
        <taxon>Dreissenidae</taxon>
        <taxon>Dreissena</taxon>
    </lineage>
</organism>
<keyword evidence="3" id="KW-1185">Reference proteome</keyword>
<evidence type="ECO:0000313" key="3">
    <source>
        <dbReference type="Proteomes" id="UP000828390"/>
    </source>
</evidence>
<protein>
    <submittedName>
        <fullName evidence="2">Uncharacterized protein</fullName>
    </submittedName>
</protein>
<reference evidence="2" key="1">
    <citation type="journal article" date="2019" name="bioRxiv">
        <title>The Genome of the Zebra Mussel, Dreissena polymorpha: A Resource for Invasive Species Research.</title>
        <authorList>
            <person name="McCartney M.A."/>
            <person name="Auch B."/>
            <person name="Kono T."/>
            <person name="Mallez S."/>
            <person name="Zhang Y."/>
            <person name="Obille A."/>
            <person name="Becker A."/>
            <person name="Abrahante J.E."/>
            <person name="Garbe J."/>
            <person name="Badalamenti J.P."/>
            <person name="Herman A."/>
            <person name="Mangelson H."/>
            <person name="Liachko I."/>
            <person name="Sullivan S."/>
            <person name="Sone E.D."/>
            <person name="Koren S."/>
            <person name="Silverstein K.A.T."/>
            <person name="Beckman K.B."/>
            <person name="Gohl D.M."/>
        </authorList>
    </citation>
    <scope>NUCLEOTIDE SEQUENCE</scope>
    <source>
        <strain evidence="2">Duluth1</strain>
        <tissue evidence="2">Whole animal</tissue>
    </source>
</reference>
<reference evidence="2" key="2">
    <citation type="submission" date="2020-11" db="EMBL/GenBank/DDBJ databases">
        <authorList>
            <person name="McCartney M.A."/>
            <person name="Auch B."/>
            <person name="Kono T."/>
            <person name="Mallez S."/>
            <person name="Becker A."/>
            <person name="Gohl D.M."/>
            <person name="Silverstein K.A.T."/>
            <person name="Koren S."/>
            <person name="Bechman K.B."/>
            <person name="Herman A."/>
            <person name="Abrahante J.E."/>
            <person name="Garbe J."/>
        </authorList>
    </citation>
    <scope>NUCLEOTIDE SEQUENCE</scope>
    <source>
        <strain evidence="2">Duluth1</strain>
        <tissue evidence="2">Whole animal</tissue>
    </source>
</reference>
<comment type="caution">
    <text evidence="2">The sequence shown here is derived from an EMBL/GenBank/DDBJ whole genome shotgun (WGS) entry which is preliminary data.</text>
</comment>
<gene>
    <name evidence="2" type="ORF">DPMN_006017</name>
</gene>
<evidence type="ECO:0000313" key="2">
    <source>
        <dbReference type="EMBL" id="KAH3882086.1"/>
    </source>
</evidence>
<sequence>MLTPRFMKLHRYIDHDWQMTPIDVQVSRLKQITTATHRYHHHSHPPSHLPPCDHLPTYTHHQPSPPPTTTTTNHHFRPP</sequence>